<accession>A0ABR9VM22</accession>
<dbReference type="EMBL" id="JADEVV010000001">
    <property type="protein sequence ID" value="MBE9252392.1"/>
    <property type="molecule type" value="Genomic_DNA"/>
</dbReference>
<organism evidence="7 8">
    <name type="scientific">Synechocystis salina LEGE 00031</name>
    <dbReference type="NCBI Taxonomy" id="1828736"/>
    <lineage>
        <taxon>Bacteria</taxon>
        <taxon>Bacillati</taxon>
        <taxon>Cyanobacteriota</taxon>
        <taxon>Cyanophyceae</taxon>
        <taxon>Synechococcales</taxon>
        <taxon>Merismopediaceae</taxon>
        <taxon>Synechocystis</taxon>
    </lineage>
</organism>
<dbReference type="InterPro" id="IPR023753">
    <property type="entry name" value="FAD/NAD-binding_dom"/>
</dbReference>
<comment type="similarity">
    <text evidence="2">Belongs to the NADH dehydrogenase family.</text>
</comment>
<evidence type="ECO:0000259" key="6">
    <source>
        <dbReference type="Pfam" id="PF07992"/>
    </source>
</evidence>
<reference evidence="7 8" key="1">
    <citation type="submission" date="2020-10" db="EMBL/GenBank/DDBJ databases">
        <authorList>
            <person name="Castelo-Branco R."/>
            <person name="Eusebio N."/>
            <person name="Adriana R."/>
            <person name="Vieira A."/>
            <person name="Brugerolle De Fraissinette N."/>
            <person name="Rezende De Castro R."/>
            <person name="Schneider M.P."/>
            <person name="Vasconcelos V."/>
            <person name="Leao P.N."/>
        </authorList>
    </citation>
    <scope>NUCLEOTIDE SEQUENCE [LARGE SCALE GENOMIC DNA]</scope>
    <source>
        <strain evidence="7 8">LEGE 00031</strain>
    </source>
</reference>
<evidence type="ECO:0000313" key="8">
    <source>
        <dbReference type="Proteomes" id="UP000658720"/>
    </source>
</evidence>
<evidence type="ECO:0000313" key="7">
    <source>
        <dbReference type="EMBL" id="MBE9252392.1"/>
    </source>
</evidence>
<keyword evidence="4" id="KW-0274">FAD</keyword>
<protein>
    <submittedName>
        <fullName evidence="7">NAD(P)/FAD-dependent oxidoreductase</fullName>
    </submittedName>
</protein>
<proteinExistence type="inferred from homology"/>
<evidence type="ECO:0000256" key="5">
    <source>
        <dbReference type="ARBA" id="ARBA00023002"/>
    </source>
</evidence>
<dbReference type="InterPro" id="IPR051169">
    <property type="entry name" value="NADH-Q_oxidoreductase"/>
</dbReference>
<evidence type="ECO:0000256" key="2">
    <source>
        <dbReference type="ARBA" id="ARBA00005272"/>
    </source>
</evidence>
<name>A0ABR9VM22_9SYNC</name>
<keyword evidence="5" id="KW-0560">Oxidoreductase</keyword>
<sequence length="404" mass="44606">MTDARPRICILGGGFGGLYTALRLSQLPWEGHTPPEIVLVDQRDRFLFAPFLYELVTEEMQTWEIAPPFVELLAESGVVFRQAEVTAIDFDRQKVMLNDQDRGSENLAFDQLVIALGGQTPLPNLPGLKDYGLGFRTLEDAYKLKQKLKLLEQSDTEKIRVAIVGGGYSGVELAAKLGDRLGTRGRIRIIERGQEILAMSPEFNRQQAQASLSAKGIWLDTETTVTAITATDVTLQFREQEDVIPVDLVLWTVGTTVSPLIRNLALPHNDQGQLKTNAQLQVEGKTNIFALGDGAEGRDANGQLIPTTAQGAFQQADYCAWNIWANLTGRPLLPCRYQPLGEMLALGTDGAVLSGLGIKLSGPAALLARRLVYLYRFPTWQHQLTVGLNWLTRPLGDWLKNEPS</sequence>
<dbReference type="InterPro" id="IPR036188">
    <property type="entry name" value="FAD/NAD-bd_sf"/>
</dbReference>
<feature type="domain" description="FAD/NAD(P)-binding" evidence="6">
    <location>
        <begin position="7"/>
        <end position="316"/>
    </location>
</feature>
<dbReference type="RefSeq" id="WP_194018549.1">
    <property type="nucleotide sequence ID" value="NZ_JADEVV010000001.1"/>
</dbReference>
<gene>
    <name evidence="7" type="ORF">IQ217_00690</name>
</gene>
<evidence type="ECO:0000256" key="3">
    <source>
        <dbReference type="ARBA" id="ARBA00022630"/>
    </source>
</evidence>
<dbReference type="PRINTS" id="PR00368">
    <property type="entry name" value="FADPNR"/>
</dbReference>
<dbReference type="PANTHER" id="PTHR42913:SF4">
    <property type="entry name" value="ALTERNATIVE NAD(P)H-UBIQUINONE OXIDOREDUCTASE C1, CHLOROPLASTIC_MITOCHONDRIAL"/>
    <property type="match status" value="1"/>
</dbReference>
<dbReference type="PANTHER" id="PTHR42913">
    <property type="entry name" value="APOPTOSIS-INDUCING FACTOR 1"/>
    <property type="match status" value="1"/>
</dbReference>
<keyword evidence="8" id="KW-1185">Reference proteome</keyword>
<keyword evidence="3" id="KW-0285">Flavoprotein</keyword>
<evidence type="ECO:0000256" key="1">
    <source>
        <dbReference type="ARBA" id="ARBA00001974"/>
    </source>
</evidence>
<evidence type="ECO:0000256" key="4">
    <source>
        <dbReference type="ARBA" id="ARBA00022827"/>
    </source>
</evidence>
<dbReference type="Proteomes" id="UP000658720">
    <property type="component" value="Unassembled WGS sequence"/>
</dbReference>
<dbReference type="SUPFAM" id="SSF51905">
    <property type="entry name" value="FAD/NAD(P)-binding domain"/>
    <property type="match status" value="1"/>
</dbReference>
<dbReference type="Pfam" id="PF07992">
    <property type="entry name" value="Pyr_redox_2"/>
    <property type="match status" value="1"/>
</dbReference>
<dbReference type="PRINTS" id="PR00411">
    <property type="entry name" value="PNDRDTASEI"/>
</dbReference>
<comment type="caution">
    <text evidence="7">The sequence shown here is derived from an EMBL/GenBank/DDBJ whole genome shotgun (WGS) entry which is preliminary data.</text>
</comment>
<comment type="cofactor">
    <cofactor evidence="1">
        <name>FAD</name>
        <dbReference type="ChEBI" id="CHEBI:57692"/>
    </cofactor>
</comment>
<dbReference type="Gene3D" id="3.50.50.100">
    <property type="match status" value="1"/>
</dbReference>